<dbReference type="InterPro" id="IPR027450">
    <property type="entry name" value="AlkB-like"/>
</dbReference>
<dbReference type="AlphaFoldDB" id="A0A3N4IYU4"/>
<feature type="domain" description="Fe2OG dioxygenase" evidence="2">
    <location>
        <begin position="250"/>
        <end position="357"/>
    </location>
</feature>
<dbReference type="STRING" id="1336337.A0A3N4IYU4"/>
<dbReference type="PANTHER" id="PTHR31212">
    <property type="entry name" value="ALPHA-KETOGLUTARATE-DEPENDENT DIOXYGENASE ALKB HOMOLOG 3"/>
    <property type="match status" value="1"/>
</dbReference>
<evidence type="ECO:0000259" key="2">
    <source>
        <dbReference type="PROSITE" id="PS51471"/>
    </source>
</evidence>
<dbReference type="GO" id="GO:0006307">
    <property type="term" value="P:DNA alkylation repair"/>
    <property type="evidence" value="ECO:0007669"/>
    <property type="project" value="InterPro"/>
</dbReference>
<evidence type="ECO:0000313" key="3">
    <source>
        <dbReference type="EMBL" id="RPA90167.1"/>
    </source>
</evidence>
<organism evidence="3 4">
    <name type="scientific">Choiromyces venosus 120613-1</name>
    <dbReference type="NCBI Taxonomy" id="1336337"/>
    <lineage>
        <taxon>Eukaryota</taxon>
        <taxon>Fungi</taxon>
        <taxon>Dikarya</taxon>
        <taxon>Ascomycota</taxon>
        <taxon>Pezizomycotina</taxon>
        <taxon>Pezizomycetes</taxon>
        <taxon>Pezizales</taxon>
        <taxon>Tuberaceae</taxon>
        <taxon>Choiromyces</taxon>
    </lineage>
</organism>
<feature type="region of interest" description="Disordered" evidence="1">
    <location>
        <begin position="1"/>
        <end position="35"/>
    </location>
</feature>
<evidence type="ECO:0000313" key="4">
    <source>
        <dbReference type="Proteomes" id="UP000276215"/>
    </source>
</evidence>
<feature type="compositionally biased region" description="Basic residues" evidence="1">
    <location>
        <begin position="1"/>
        <end position="12"/>
    </location>
</feature>
<keyword evidence="4" id="KW-1185">Reference proteome</keyword>
<feature type="compositionally biased region" description="Polar residues" evidence="1">
    <location>
        <begin position="93"/>
        <end position="115"/>
    </location>
</feature>
<sequence length="431" mass="47041">MPPVKKKVKKSLHSSFFEPRSQQRERRESLANSEGACGDAVAVEYVAEEGDEQLDTDTKIAILASLHPSLSNVALMDLLLSTNGSIKATNQLLTSGQTTPQARKPPSTTNQSSLKSFLSNQSPSSTSTSATTPQKLPPKGQTLHLYTPASISQHTPCILHTTFLPPPLATTLLQELLEESNTFPPPGKFNLFSRMVQSPHRSVMYTTTPATTPYYYQGVTLPPPRAFTPSMATAAGLVEEYFQSLEPRGRITAALVNCYAGPQQGVGFHTDALTYIGPRAIICTLSLGVSREFRIQKQPPSAHSSGIYAIHLPHNSLLVMTAGMQENYKHSIPLVQKVDRHEVSGDVRIAITFRWYRDDYGPEVTPACGCGGRMVLRPVWGGEKYFWSCDGEYRGVGEGCGYFKWAVFGEGGKPVFDEGKGKEVGSRVDGD</sequence>
<feature type="region of interest" description="Disordered" evidence="1">
    <location>
        <begin position="93"/>
        <end position="142"/>
    </location>
</feature>
<dbReference type="SUPFAM" id="SSF51197">
    <property type="entry name" value="Clavaminate synthase-like"/>
    <property type="match status" value="1"/>
</dbReference>
<dbReference type="PROSITE" id="PS51471">
    <property type="entry name" value="FE2OG_OXY"/>
    <property type="match status" value="1"/>
</dbReference>
<dbReference type="InterPro" id="IPR037151">
    <property type="entry name" value="AlkB-like_sf"/>
</dbReference>
<dbReference type="InterPro" id="IPR005123">
    <property type="entry name" value="Oxoglu/Fe-dep_dioxygenase_dom"/>
</dbReference>
<name>A0A3N4IYU4_9PEZI</name>
<dbReference type="Gene3D" id="2.60.120.590">
    <property type="entry name" value="Alpha-ketoglutarate-dependent dioxygenase AlkB-like"/>
    <property type="match status" value="1"/>
</dbReference>
<dbReference type="EMBL" id="ML120538">
    <property type="protein sequence ID" value="RPA90167.1"/>
    <property type="molecule type" value="Genomic_DNA"/>
</dbReference>
<reference evidence="3 4" key="1">
    <citation type="journal article" date="2018" name="Nat. Ecol. Evol.">
        <title>Pezizomycetes genomes reveal the molecular basis of ectomycorrhizal truffle lifestyle.</title>
        <authorList>
            <person name="Murat C."/>
            <person name="Payen T."/>
            <person name="Noel B."/>
            <person name="Kuo A."/>
            <person name="Morin E."/>
            <person name="Chen J."/>
            <person name="Kohler A."/>
            <person name="Krizsan K."/>
            <person name="Balestrini R."/>
            <person name="Da Silva C."/>
            <person name="Montanini B."/>
            <person name="Hainaut M."/>
            <person name="Levati E."/>
            <person name="Barry K.W."/>
            <person name="Belfiori B."/>
            <person name="Cichocki N."/>
            <person name="Clum A."/>
            <person name="Dockter R.B."/>
            <person name="Fauchery L."/>
            <person name="Guy J."/>
            <person name="Iotti M."/>
            <person name="Le Tacon F."/>
            <person name="Lindquist E.A."/>
            <person name="Lipzen A."/>
            <person name="Malagnac F."/>
            <person name="Mello A."/>
            <person name="Molinier V."/>
            <person name="Miyauchi S."/>
            <person name="Poulain J."/>
            <person name="Riccioni C."/>
            <person name="Rubini A."/>
            <person name="Sitrit Y."/>
            <person name="Splivallo R."/>
            <person name="Traeger S."/>
            <person name="Wang M."/>
            <person name="Zifcakova L."/>
            <person name="Wipf D."/>
            <person name="Zambonelli A."/>
            <person name="Paolocci F."/>
            <person name="Nowrousian M."/>
            <person name="Ottonello S."/>
            <person name="Baldrian P."/>
            <person name="Spatafora J.W."/>
            <person name="Henrissat B."/>
            <person name="Nagy L.G."/>
            <person name="Aury J.M."/>
            <person name="Wincker P."/>
            <person name="Grigoriev I.V."/>
            <person name="Bonfante P."/>
            <person name="Martin F.M."/>
        </authorList>
    </citation>
    <scope>NUCLEOTIDE SEQUENCE [LARGE SCALE GENOMIC DNA]</scope>
    <source>
        <strain evidence="3 4">120613-1</strain>
    </source>
</reference>
<accession>A0A3N4IYU4</accession>
<dbReference type="InterPro" id="IPR032854">
    <property type="entry name" value="ALKBH3"/>
</dbReference>
<dbReference type="Proteomes" id="UP000276215">
    <property type="component" value="Unassembled WGS sequence"/>
</dbReference>
<proteinExistence type="predicted"/>
<protein>
    <recommendedName>
        <fullName evidence="2">Fe2OG dioxygenase domain-containing protein</fullName>
    </recommendedName>
</protein>
<dbReference type="Pfam" id="PF13532">
    <property type="entry name" value="2OG-FeII_Oxy_2"/>
    <property type="match status" value="1"/>
</dbReference>
<feature type="compositionally biased region" description="Low complexity" evidence="1">
    <location>
        <begin position="116"/>
        <end position="132"/>
    </location>
</feature>
<gene>
    <name evidence="3" type="ORF">L873DRAFT_1783161</name>
</gene>
<evidence type="ECO:0000256" key="1">
    <source>
        <dbReference type="SAM" id="MobiDB-lite"/>
    </source>
</evidence>
<dbReference type="GO" id="GO:0051213">
    <property type="term" value="F:dioxygenase activity"/>
    <property type="evidence" value="ECO:0007669"/>
    <property type="project" value="InterPro"/>
</dbReference>
<dbReference type="OrthoDB" id="545910at2759"/>
<dbReference type="PANTHER" id="PTHR31212:SF4">
    <property type="entry name" value="ALPHA-KETOGLUTARATE-DEPENDENT DIOXYGENASE ALKB HOMOLOG 3"/>
    <property type="match status" value="1"/>
</dbReference>